<accession>A0A6J4ED90</accession>
<protein>
    <recommendedName>
        <fullName evidence="6">DUF2946 domain-containing protein</fullName>
    </recommendedName>
</protein>
<dbReference type="AlphaFoldDB" id="A0A6J4ED90"/>
<evidence type="ECO:0000313" key="4">
    <source>
        <dbReference type="Proteomes" id="UP000509383"/>
    </source>
</evidence>
<evidence type="ECO:0008006" key="6">
    <source>
        <dbReference type="Google" id="ProtNLM"/>
    </source>
</evidence>
<proteinExistence type="predicted"/>
<dbReference type="InterPro" id="IPR021333">
    <property type="entry name" value="DUF2946"/>
</dbReference>
<evidence type="ECO:0000256" key="1">
    <source>
        <dbReference type="SAM" id="MobiDB-lite"/>
    </source>
</evidence>
<evidence type="ECO:0000313" key="3">
    <source>
        <dbReference type="EMBL" id="GJN52506.1"/>
    </source>
</evidence>
<organism evidence="2 4">
    <name type="scientific">Pseudomonas tohonis</name>
    <dbReference type="NCBI Taxonomy" id="2725477"/>
    <lineage>
        <taxon>Bacteria</taxon>
        <taxon>Pseudomonadati</taxon>
        <taxon>Pseudomonadota</taxon>
        <taxon>Gammaproteobacteria</taxon>
        <taxon>Pseudomonadales</taxon>
        <taxon>Pseudomonadaceae</taxon>
        <taxon>Pseudomonas</taxon>
    </lineage>
</organism>
<gene>
    <name evidence="2" type="ORF">TUM18999_60940</name>
    <name evidence="3" type="ORF">TUM20286_22580</name>
</gene>
<dbReference type="Proteomes" id="UP001054892">
    <property type="component" value="Unassembled WGS sequence"/>
</dbReference>
<dbReference type="EMBL" id="BQKM01000004">
    <property type="protein sequence ID" value="GJN52506.1"/>
    <property type="molecule type" value="Genomic_DNA"/>
</dbReference>
<dbReference type="EMBL" id="AP023189">
    <property type="protein sequence ID" value="BCG27903.1"/>
    <property type="molecule type" value="Genomic_DNA"/>
</dbReference>
<evidence type="ECO:0000313" key="5">
    <source>
        <dbReference type="Proteomes" id="UP001054892"/>
    </source>
</evidence>
<name>A0A6J4ED90_9PSED</name>
<dbReference type="Pfam" id="PF11162">
    <property type="entry name" value="DUF2946"/>
    <property type="match status" value="1"/>
</dbReference>
<dbReference type="KEGG" id="ptw:TUM18999_60940"/>
<evidence type="ECO:0000313" key="2">
    <source>
        <dbReference type="EMBL" id="BCG27903.1"/>
    </source>
</evidence>
<keyword evidence="5" id="KW-1185">Reference proteome</keyword>
<dbReference type="Proteomes" id="UP000509383">
    <property type="component" value="Chromosome"/>
</dbReference>
<sequence>MLLVFAGPLLSQARAMDHQGVPAWMGELACSAEHGAPQKAPGQPDHEAAWAKCGYCTLLLNCPALSSAPLVASALADLVRAPRLAPVDSGHAGSAIFPGSRSRAPPVTLA</sequence>
<reference evidence="2 4" key="1">
    <citation type="submission" date="2020-05" db="EMBL/GenBank/DDBJ databases">
        <title>Characterization of novel class B3 metallo-beta-lactamase from novel Pseudomonas species.</title>
        <authorList>
            <person name="Yamada K."/>
            <person name="Aoki K."/>
            <person name="Ishii Y."/>
        </authorList>
    </citation>
    <scope>NUCLEOTIDE SEQUENCE [LARGE SCALE GENOMIC DNA]</scope>
    <source>
        <strain evidence="2 4">TUM18999</strain>
        <strain evidence="3 5">TUM20286</strain>
    </source>
</reference>
<feature type="region of interest" description="Disordered" evidence="1">
    <location>
        <begin position="88"/>
        <end position="110"/>
    </location>
</feature>